<dbReference type="FunFam" id="3.10.100.10:FF:000063">
    <property type="entry name" value="Lymphocyte antigen 75"/>
    <property type="match status" value="1"/>
</dbReference>
<keyword evidence="9" id="KW-0675">Receptor</keyword>
<dbReference type="SUPFAM" id="SSF57440">
    <property type="entry name" value="Kringle-like"/>
    <property type="match status" value="1"/>
</dbReference>
<feature type="transmembrane region" description="Helical" evidence="12">
    <location>
        <begin position="1571"/>
        <end position="1593"/>
    </location>
</feature>
<feature type="domain" description="C-type lectin" evidence="13">
    <location>
        <begin position="598"/>
        <end position="742"/>
    </location>
</feature>
<dbReference type="InterPro" id="IPR018378">
    <property type="entry name" value="C-type_lectin_CS"/>
</dbReference>
<dbReference type="PROSITE" id="PS51092">
    <property type="entry name" value="FN2_2"/>
    <property type="match status" value="1"/>
</dbReference>
<organism evidence="15 16">
    <name type="scientific">Catharus ustulatus</name>
    <name type="common">Russet-backed thrush</name>
    <name type="synonym">Hylocichla ustulatus</name>
    <dbReference type="NCBI Taxonomy" id="91951"/>
    <lineage>
        <taxon>Eukaryota</taxon>
        <taxon>Metazoa</taxon>
        <taxon>Chordata</taxon>
        <taxon>Craniata</taxon>
        <taxon>Vertebrata</taxon>
        <taxon>Euteleostomi</taxon>
        <taxon>Archelosauria</taxon>
        <taxon>Archosauria</taxon>
        <taxon>Dinosauria</taxon>
        <taxon>Saurischia</taxon>
        <taxon>Theropoda</taxon>
        <taxon>Coelurosauria</taxon>
        <taxon>Aves</taxon>
        <taxon>Neognathae</taxon>
        <taxon>Neoaves</taxon>
        <taxon>Telluraves</taxon>
        <taxon>Australaves</taxon>
        <taxon>Passeriformes</taxon>
        <taxon>Turdidae</taxon>
        <taxon>Catharus</taxon>
    </lineage>
</organism>
<dbReference type="FunFam" id="2.10.10.10:FF:000004">
    <property type="entry name" value="lymphocyte antigen 75 precursor"/>
    <property type="match status" value="1"/>
</dbReference>
<accession>A0A8C3VHI3</accession>
<dbReference type="SMART" id="SM00059">
    <property type="entry name" value="FN2"/>
    <property type="match status" value="1"/>
</dbReference>
<dbReference type="InterPro" id="IPR000562">
    <property type="entry name" value="FN_type2_dom"/>
</dbReference>
<evidence type="ECO:0000256" key="3">
    <source>
        <dbReference type="ARBA" id="ARBA00022692"/>
    </source>
</evidence>
<dbReference type="CDD" id="cd00062">
    <property type="entry name" value="FN2"/>
    <property type="match status" value="1"/>
</dbReference>
<feature type="domain" description="Fibronectin type-II" evidence="14">
    <location>
        <begin position="115"/>
        <end position="163"/>
    </location>
</feature>
<dbReference type="FunFam" id="3.10.100.10:FF:000060">
    <property type="entry name" value="Lymphocyte antigen 75"/>
    <property type="match status" value="1"/>
</dbReference>
<dbReference type="SMART" id="SM00034">
    <property type="entry name" value="CLECT"/>
    <property type="match status" value="9"/>
</dbReference>
<dbReference type="InterPro" id="IPR016187">
    <property type="entry name" value="CTDL_fold"/>
</dbReference>
<evidence type="ECO:0000313" key="15">
    <source>
        <dbReference type="Ensembl" id="ENSCUSP00005029187.1"/>
    </source>
</evidence>
<reference evidence="15" key="1">
    <citation type="submission" date="2020-10" db="EMBL/GenBank/DDBJ databases">
        <title>Catharus ustulatus (Swainson's thrush) genome, bCatUst1, primary haplotype v2.</title>
        <authorList>
            <person name="Delmore K."/>
            <person name="Vafadar M."/>
            <person name="Formenti G."/>
            <person name="Chow W."/>
            <person name="Pelan S."/>
            <person name="Howe K."/>
            <person name="Rhie A."/>
            <person name="Mountcastle J."/>
            <person name="Haase B."/>
            <person name="Fedrigo O."/>
            <person name="Jarvis E.D."/>
        </authorList>
    </citation>
    <scope>NUCLEOTIDE SEQUENCE [LARGE SCALE GENOMIC DNA]</scope>
</reference>
<evidence type="ECO:0000256" key="6">
    <source>
        <dbReference type="ARBA" id="ARBA00022989"/>
    </source>
</evidence>
<dbReference type="GO" id="GO:0006897">
    <property type="term" value="P:endocytosis"/>
    <property type="evidence" value="ECO:0007669"/>
    <property type="project" value="UniProtKB-KW"/>
</dbReference>
<keyword evidence="10" id="KW-0325">Glycoprotein</keyword>
<evidence type="ECO:0000256" key="12">
    <source>
        <dbReference type="SAM" id="Phobius"/>
    </source>
</evidence>
<evidence type="ECO:0000259" key="14">
    <source>
        <dbReference type="PROSITE" id="PS51092"/>
    </source>
</evidence>
<evidence type="ECO:0000313" key="16">
    <source>
        <dbReference type="Proteomes" id="UP000694563"/>
    </source>
</evidence>
<feature type="domain" description="C-type lectin" evidence="13">
    <location>
        <begin position="1019"/>
        <end position="1124"/>
    </location>
</feature>
<dbReference type="Proteomes" id="UP000694563">
    <property type="component" value="Chromosome 7"/>
</dbReference>
<keyword evidence="4" id="KW-0732">Signal</keyword>
<dbReference type="CDD" id="cd00037">
    <property type="entry name" value="CLECT"/>
    <property type="match status" value="9"/>
</dbReference>
<sequence>NSRIVIDDCRDTREALWKWVSQNRLFHLGSKQCLGLDIFTKSLSRLKMVDCNSELMLWWRCADAAIIGASQYKVTVKNNYVTASINATDQWKSNNSSSDICRYPYHEVYTKDGNSYGKPCEFPFLYNKEWHHDCIQDETHTGGKWCATSEDYSRDGKWGICLQPEDGCHDIWEHDPGSENCYQFNTQSALSWKEAYISCQRQGGDLLSIQNASELSYIQGKDDIAEIFWIGLNQLDVSGGWQWSDHKPLNFLNWHPDMQSLSPLDGTSCVVMNAASGQWQSYHCGTQLPYACKKSLNELLPVHLDTRCDPGWLPHDGFCYMLINNEAPWSTADELCKANKSNLISIHSLADVELVVTKLHNDTEEEMWMGLKNDDVPTLFKWSDRSPVVFTYWDQNEPKVPFNSTPNCVSYSGKLGQWRVKSCEEKLKYVCKKKGEILNETKSDENCSLEEGWERHGNYCYRIDKMEVSFGAQCNLTVMNRFEQEFINSLIRKHTKVEEKYFWTGLQDISQSGIYSWGTVNGKTPEAVTYTNWNSMQPEFSGGCVAMSSGNSLGKWETKDCKTTKAFSVCKKYIGKPREPEVLPKPTDPCPPGWHNGSGLACYKFFHSERVLRTRTWEEAERFCEALGGHLPSFSNSEEIKALHSILRKMISNDRWVWIGMNKRSPDSLGTWQWSDNKPVTSVVMPLDYLEDEYDTRDCAALKVSFRFSRRSFWRIYFYEGRDLEFYFRPFDCEAKLEWVCQITKGSTPKTPEWYIPDEIGIHGAPLVVDGAELWFVPDKNLSYQEAIFYCQKNDSDLASIESYPKLRTILSQIEKLSNSEQKWWLKFIDYDYPVNCNVKLPFICEKNNASLLEKPDPSYRPVRGGCPKGWQQFRNKCFLKMKPEHLTFNAANEKCVTFGGSLPSVSDQADQDYITSLLPGLPKDIWIGLQFLFSTRENKWIDESRLLYSNFHPLLTGRLRKIPLDLFDEEFNNQCGVILNDPKSQYVGTWNFTACADRHFLGICQRSVEQVINETLSYQDVQYMLILKNLSWNDAMAACINNKMQLVSITDQFQQAFLAVQAALHNYPLWTGLFSRDGGKHYGWLDGKHVSFSRWSEDDEDTNEECVFLDTDGFWRTSDCSSENRGAICYASEKKTEKEQVTQVKCPHKIKNTPWISFRNNCYTFMITKNRWRELKPQEAHHLCRSMNSEAFVLSVRDEEENNFVTEQLHSFSGLALWVWLGVIYDDNKILKWYDETHLTYNNWRLGRPVIKKNSFFAGVNLDGFWDIYNYSQSWHANHYNMYSILACKIERGHQQHKPPLPDTIPHGNRTYRILQKKLTWYEALRLCQQNNSDLASVHSESEQLFLEDLVKQDGYPLWLGLSIHDGSKTNFEWSDGSDFDYYPWELENSNTTENCVLLDTKGFWNRTKCTNVAEGAICYKPKQASRASGCPQSRGSLQWEQYRDHCYAFDMAFYNFSVYNVEEAKRICPSATLLTIVDAEENAFVSTHIKEHDLITKNVWLGLDPRKKQSLTWLDGSSVNYVNWENKTAEANEKCSVILSTTGMWSKVDCARSRSRVVCKAPLGSNHTGVAVAFALLIILVFIAGLVWYLYKKKRLHWSAFSSVRYQRGMNDDETDDIVQLPSFPAFYLC</sequence>
<evidence type="ECO:0000256" key="4">
    <source>
        <dbReference type="ARBA" id="ARBA00022729"/>
    </source>
</evidence>
<evidence type="ECO:0000259" key="13">
    <source>
        <dbReference type="PROSITE" id="PS50041"/>
    </source>
</evidence>
<dbReference type="InterPro" id="IPR035992">
    <property type="entry name" value="Ricin_B-like_lectins"/>
</dbReference>
<feature type="domain" description="C-type lectin" evidence="13">
    <location>
        <begin position="315"/>
        <end position="432"/>
    </location>
</feature>
<keyword evidence="6 12" id="KW-1133">Transmembrane helix</keyword>
<dbReference type="Pfam" id="PF24562">
    <property type="entry name" value="CysR_MRC2_N"/>
    <property type="match status" value="1"/>
</dbReference>
<dbReference type="GO" id="GO:0016020">
    <property type="term" value="C:membrane"/>
    <property type="evidence" value="ECO:0007669"/>
    <property type="project" value="UniProtKB-SubCell"/>
</dbReference>
<keyword evidence="5" id="KW-0677">Repeat</keyword>
<feature type="domain" description="C-type lectin" evidence="13">
    <location>
        <begin position="1444"/>
        <end position="1561"/>
    </location>
</feature>
<evidence type="ECO:0000256" key="8">
    <source>
        <dbReference type="ARBA" id="ARBA00023157"/>
    </source>
</evidence>
<feature type="domain" description="C-type lectin" evidence="13">
    <location>
        <begin position="1308"/>
        <end position="1411"/>
    </location>
</feature>
<evidence type="ECO:0000256" key="2">
    <source>
        <dbReference type="ARBA" id="ARBA00022583"/>
    </source>
</evidence>
<dbReference type="FunFam" id="3.10.100.10:FF:000043">
    <property type="entry name" value="lymphocyte antigen 75 precursor"/>
    <property type="match status" value="1"/>
</dbReference>
<dbReference type="InterPro" id="IPR013806">
    <property type="entry name" value="Kringle-like"/>
</dbReference>
<dbReference type="FunFam" id="3.10.100.10:FF:000036">
    <property type="entry name" value="Lymphocyte antigen 75"/>
    <property type="match status" value="1"/>
</dbReference>
<proteinExistence type="predicted"/>
<dbReference type="InterPro" id="IPR001304">
    <property type="entry name" value="C-type_lectin-like"/>
</dbReference>
<gene>
    <name evidence="15" type="primary">LY75</name>
</gene>
<evidence type="ECO:0000256" key="5">
    <source>
        <dbReference type="ARBA" id="ARBA00022737"/>
    </source>
</evidence>
<dbReference type="FunFam" id="3.10.100.10:FF:000051">
    <property type="entry name" value="Lymphocyte antigen 75 variant"/>
    <property type="match status" value="1"/>
</dbReference>
<evidence type="ECO:0000256" key="9">
    <source>
        <dbReference type="ARBA" id="ARBA00023170"/>
    </source>
</evidence>
<dbReference type="InterPro" id="IPR000772">
    <property type="entry name" value="Ricin_B_lectin"/>
</dbReference>
<keyword evidence="3 12" id="KW-0812">Transmembrane</keyword>
<feature type="disulfide bond" evidence="11">
    <location>
        <begin position="134"/>
        <end position="161"/>
    </location>
</feature>
<reference evidence="15" key="2">
    <citation type="submission" date="2025-08" db="UniProtKB">
        <authorList>
            <consortium name="Ensembl"/>
        </authorList>
    </citation>
    <scope>IDENTIFICATION</scope>
</reference>
<evidence type="ECO:0008006" key="17">
    <source>
        <dbReference type="Google" id="ProtNLM"/>
    </source>
</evidence>
<dbReference type="InterPro" id="IPR050111">
    <property type="entry name" value="C-type_lectin/snaclec_domain"/>
</dbReference>
<reference evidence="15" key="3">
    <citation type="submission" date="2025-09" db="UniProtKB">
        <authorList>
            <consortium name="Ensembl"/>
        </authorList>
    </citation>
    <scope>IDENTIFICATION</scope>
</reference>
<feature type="domain" description="C-type lectin" evidence="13">
    <location>
        <begin position="453"/>
        <end position="567"/>
    </location>
</feature>
<feature type="domain" description="C-type lectin" evidence="13">
    <location>
        <begin position="177"/>
        <end position="293"/>
    </location>
</feature>
<dbReference type="FunFam" id="3.10.100.10:FF:000047">
    <property type="entry name" value="lymphocyte antigen 75"/>
    <property type="match status" value="1"/>
</dbReference>
<evidence type="ECO:0000256" key="7">
    <source>
        <dbReference type="ARBA" id="ARBA00023136"/>
    </source>
</evidence>
<dbReference type="Ensembl" id="ENSCUST00005030184.1">
    <property type="protein sequence ID" value="ENSCUSP00005029187.1"/>
    <property type="gene ID" value="ENSCUSG00005017699.1"/>
</dbReference>
<feature type="disulfide bond" evidence="11">
    <location>
        <begin position="120"/>
        <end position="146"/>
    </location>
</feature>
<dbReference type="Gene3D" id="2.80.10.50">
    <property type="match status" value="1"/>
</dbReference>
<dbReference type="PROSITE" id="PS00023">
    <property type="entry name" value="FN2_1"/>
    <property type="match status" value="1"/>
</dbReference>
<evidence type="ECO:0000256" key="11">
    <source>
        <dbReference type="PROSITE-ProRule" id="PRU00479"/>
    </source>
</evidence>
<dbReference type="FunFam" id="3.10.100.10:FF:000049">
    <property type="entry name" value="Lymphocyte antigen 75 variant"/>
    <property type="match status" value="1"/>
</dbReference>
<dbReference type="Gene3D" id="3.10.100.10">
    <property type="entry name" value="Mannose-Binding Protein A, subunit A"/>
    <property type="match status" value="9"/>
</dbReference>
<dbReference type="Pfam" id="PF00040">
    <property type="entry name" value="fn2"/>
    <property type="match status" value="1"/>
</dbReference>
<dbReference type="InterPro" id="IPR036943">
    <property type="entry name" value="FN_type2_sf"/>
</dbReference>
<name>A0A8C3VHI3_CATUS</name>
<dbReference type="PROSITE" id="PS00615">
    <property type="entry name" value="C_TYPE_LECTIN_1"/>
    <property type="match status" value="2"/>
</dbReference>
<comment type="subcellular location">
    <subcellularLocation>
        <location evidence="1">Membrane</location>
        <topology evidence="1">Single-pass membrane protein</topology>
    </subcellularLocation>
</comment>
<dbReference type="InterPro" id="IPR016186">
    <property type="entry name" value="C-type_lectin-like/link_sf"/>
</dbReference>
<keyword evidence="8 11" id="KW-1015">Disulfide bond</keyword>
<dbReference type="PROSITE" id="PS50041">
    <property type="entry name" value="C_TYPE_LECTIN_2"/>
    <property type="match status" value="9"/>
</dbReference>
<dbReference type="Pfam" id="PF00059">
    <property type="entry name" value="Lectin_C"/>
    <property type="match status" value="9"/>
</dbReference>
<keyword evidence="2" id="KW-0254">Endocytosis</keyword>
<evidence type="ECO:0000256" key="1">
    <source>
        <dbReference type="ARBA" id="ARBA00004167"/>
    </source>
</evidence>
<dbReference type="SUPFAM" id="SSF50370">
    <property type="entry name" value="Ricin B-like lectins"/>
    <property type="match status" value="1"/>
</dbReference>
<feature type="domain" description="C-type lectin" evidence="13">
    <location>
        <begin position="874"/>
        <end position="996"/>
    </location>
</feature>
<evidence type="ECO:0000256" key="10">
    <source>
        <dbReference type="ARBA" id="ARBA00023180"/>
    </source>
</evidence>
<protein>
    <recommendedName>
        <fullName evidence="17">Lymphocyte antigen 75</fullName>
    </recommendedName>
</protein>
<dbReference type="FunFam" id="3.10.100.10:FF:000066">
    <property type="entry name" value="Lymphocyte antigen 75"/>
    <property type="match status" value="1"/>
</dbReference>
<dbReference type="Gene3D" id="2.10.10.10">
    <property type="entry name" value="Fibronectin, type II, collagen-binding"/>
    <property type="match status" value="1"/>
</dbReference>
<keyword evidence="16" id="KW-1185">Reference proteome</keyword>
<keyword evidence="7 12" id="KW-0472">Membrane</keyword>
<feature type="domain" description="C-type lectin" evidence="13">
    <location>
        <begin position="1159"/>
        <end position="1268"/>
    </location>
</feature>
<dbReference type="PANTHER" id="PTHR22803">
    <property type="entry name" value="MANNOSE, PHOSPHOLIPASE, LECTIN RECEPTOR RELATED"/>
    <property type="match status" value="1"/>
</dbReference>
<dbReference type="SUPFAM" id="SSF56436">
    <property type="entry name" value="C-type lectin-like"/>
    <property type="match status" value="10"/>
</dbReference>